<reference evidence="2 3" key="1">
    <citation type="submission" date="2018-08" db="EMBL/GenBank/DDBJ databases">
        <title>A genome reference for cultivated species of the human gut microbiota.</title>
        <authorList>
            <person name="Zou Y."/>
            <person name="Xue W."/>
            <person name="Luo G."/>
        </authorList>
    </citation>
    <scope>NUCLEOTIDE SEQUENCE [LARGE SCALE GENOMIC DNA]</scope>
    <source>
        <strain evidence="2 3">AM21-18</strain>
    </source>
</reference>
<accession>A0A414UXV3</accession>
<comment type="caution">
    <text evidence="2">The sequence shown here is derived from an EMBL/GenBank/DDBJ whole genome shotgun (WGS) entry which is preliminary data.</text>
</comment>
<organism evidence="2 3">
    <name type="scientific">Mediterraneibacter gnavus</name>
    <name type="common">Ruminococcus gnavus</name>
    <dbReference type="NCBI Taxonomy" id="33038"/>
    <lineage>
        <taxon>Bacteria</taxon>
        <taxon>Bacillati</taxon>
        <taxon>Bacillota</taxon>
        <taxon>Clostridia</taxon>
        <taxon>Lachnospirales</taxon>
        <taxon>Lachnospiraceae</taxon>
        <taxon>Mediterraneibacter</taxon>
    </lineage>
</organism>
<feature type="region of interest" description="Disordered" evidence="1">
    <location>
        <begin position="50"/>
        <end position="69"/>
    </location>
</feature>
<dbReference type="AlphaFoldDB" id="A0A414UXV3"/>
<proteinExistence type="predicted"/>
<protein>
    <submittedName>
        <fullName evidence="2">Uncharacterized protein</fullName>
    </submittedName>
</protein>
<name>A0A414UXV3_MEDGN</name>
<dbReference type="Proteomes" id="UP000283981">
    <property type="component" value="Unassembled WGS sequence"/>
</dbReference>
<dbReference type="EMBL" id="QRIS01000007">
    <property type="protein sequence ID" value="RHG86324.1"/>
    <property type="molecule type" value="Genomic_DNA"/>
</dbReference>
<gene>
    <name evidence="2" type="ORF">DW243_05705</name>
</gene>
<evidence type="ECO:0000256" key="1">
    <source>
        <dbReference type="SAM" id="MobiDB-lite"/>
    </source>
</evidence>
<evidence type="ECO:0000313" key="3">
    <source>
        <dbReference type="Proteomes" id="UP000283981"/>
    </source>
</evidence>
<sequence>MLACAWGYSTLQVEVSYPYNSVLISDNRKGLTAFVVFLLSFFVRIWRKPSSGAGCRSPPTNLSFSKKSD</sequence>
<evidence type="ECO:0000313" key="2">
    <source>
        <dbReference type="EMBL" id="RHG86324.1"/>
    </source>
</evidence>
<feature type="compositionally biased region" description="Polar residues" evidence="1">
    <location>
        <begin position="58"/>
        <end position="69"/>
    </location>
</feature>